<organism evidence="2 3">
    <name type="scientific">Pleurodeles waltl</name>
    <name type="common">Iberian ribbed newt</name>
    <dbReference type="NCBI Taxonomy" id="8319"/>
    <lineage>
        <taxon>Eukaryota</taxon>
        <taxon>Metazoa</taxon>
        <taxon>Chordata</taxon>
        <taxon>Craniata</taxon>
        <taxon>Vertebrata</taxon>
        <taxon>Euteleostomi</taxon>
        <taxon>Amphibia</taxon>
        <taxon>Batrachia</taxon>
        <taxon>Caudata</taxon>
        <taxon>Salamandroidea</taxon>
        <taxon>Salamandridae</taxon>
        <taxon>Pleurodelinae</taxon>
        <taxon>Pleurodeles</taxon>
    </lineage>
</organism>
<gene>
    <name evidence="2" type="ORF">NDU88_009053</name>
</gene>
<sequence>MYCNRAITATTRAPETSEDCPRGILQDDEHQEVVHNPDNRDEGALMRKEKEPEKREGAEPEEEGNAEPKDKEEDPEEQRDADLTTVVPTEAKERRGRTRHVSGGAWLTQVRSCLRVKFLPVWNWSRSERGSQGRGREEGVVGKIVQSACKYI</sequence>
<keyword evidence="3" id="KW-1185">Reference proteome</keyword>
<evidence type="ECO:0000313" key="3">
    <source>
        <dbReference type="Proteomes" id="UP001066276"/>
    </source>
</evidence>
<protein>
    <submittedName>
        <fullName evidence="2">Uncharacterized protein</fullName>
    </submittedName>
</protein>
<dbReference type="EMBL" id="JANPWB010000011">
    <property type="protein sequence ID" value="KAJ1130703.1"/>
    <property type="molecule type" value="Genomic_DNA"/>
</dbReference>
<feature type="compositionally biased region" description="Basic and acidic residues" evidence="1">
    <location>
        <begin position="19"/>
        <end position="58"/>
    </location>
</feature>
<dbReference type="AlphaFoldDB" id="A0AAV7PR49"/>
<comment type="caution">
    <text evidence="2">The sequence shown here is derived from an EMBL/GenBank/DDBJ whole genome shotgun (WGS) entry which is preliminary data.</text>
</comment>
<reference evidence="2" key="1">
    <citation type="journal article" date="2022" name="bioRxiv">
        <title>Sequencing and chromosome-scale assembly of the giantPleurodeles waltlgenome.</title>
        <authorList>
            <person name="Brown T."/>
            <person name="Elewa A."/>
            <person name="Iarovenko S."/>
            <person name="Subramanian E."/>
            <person name="Araus A.J."/>
            <person name="Petzold A."/>
            <person name="Susuki M."/>
            <person name="Suzuki K.-i.T."/>
            <person name="Hayashi T."/>
            <person name="Toyoda A."/>
            <person name="Oliveira C."/>
            <person name="Osipova E."/>
            <person name="Leigh N.D."/>
            <person name="Simon A."/>
            <person name="Yun M.H."/>
        </authorList>
    </citation>
    <scope>NUCLEOTIDE SEQUENCE</scope>
    <source>
        <strain evidence="2">20211129_DDA</strain>
        <tissue evidence="2">Liver</tissue>
    </source>
</reference>
<evidence type="ECO:0000256" key="1">
    <source>
        <dbReference type="SAM" id="MobiDB-lite"/>
    </source>
</evidence>
<name>A0AAV7PR49_PLEWA</name>
<proteinExistence type="predicted"/>
<evidence type="ECO:0000313" key="2">
    <source>
        <dbReference type="EMBL" id="KAJ1130703.1"/>
    </source>
</evidence>
<accession>A0AAV7PR49</accession>
<dbReference type="Proteomes" id="UP001066276">
    <property type="component" value="Chromosome 7"/>
</dbReference>
<feature type="compositionally biased region" description="Basic and acidic residues" evidence="1">
    <location>
        <begin position="66"/>
        <end position="82"/>
    </location>
</feature>
<feature type="region of interest" description="Disordered" evidence="1">
    <location>
        <begin position="1"/>
        <end position="101"/>
    </location>
</feature>